<evidence type="ECO:0000313" key="2">
    <source>
        <dbReference type="Proteomes" id="UP000887159"/>
    </source>
</evidence>
<dbReference type="EMBL" id="BMAU01021265">
    <property type="protein sequence ID" value="GFY06964.1"/>
    <property type="molecule type" value="Genomic_DNA"/>
</dbReference>
<gene>
    <name evidence="1" type="ORF">TNCV_4090661</name>
</gene>
<proteinExistence type="predicted"/>
<name>A0A8X6VBY4_TRICX</name>
<dbReference type="Proteomes" id="UP000887159">
    <property type="component" value="Unassembled WGS sequence"/>
</dbReference>
<evidence type="ECO:0000313" key="1">
    <source>
        <dbReference type="EMBL" id="GFY06964.1"/>
    </source>
</evidence>
<organism evidence="1 2">
    <name type="scientific">Trichonephila clavipes</name>
    <name type="common">Golden silk orbweaver</name>
    <name type="synonym">Nephila clavipes</name>
    <dbReference type="NCBI Taxonomy" id="2585209"/>
    <lineage>
        <taxon>Eukaryota</taxon>
        <taxon>Metazoa</taxon>
        <taxon>Ecdysozoa</taxon>
        <taxon>Arthropoda</taxon>
        <taxon>Chelicerata</taxon>
        <taxon>Arachnida</taxon>
        <taxon>Araneae</taxon>
        <taxon>Araneomorphae</taxon>
        <taxon>Entelegynae</taxon>
        <taxon>Araneoidea</taxon>
        <taxon>Nephilidae</taxon>
        <taxon>Trichonephila</taxon>
    </lineage>
</organism>
<sequence>MKVGKRCLQLRIFLTIYSTTSTTTHPVPWLMTLSAVPLGQGSNPVEGRNVCKCIVPLSHGGTLNSRRPTNPIVRLVERKEKLGAPGHSPLLKLG</sequence>
<accession>A0A8X6VBY4</accession>
<comment type="caution">
    <text evidence="1">The sequence shown here is derived from an EMBL/GenBank/DDBJ whole genome shotgun (WGS) entry which is preliminary data.</text>
</comment>
<dbReference type="AlphaFoldDB" id="A0A8X6VBY4"/>
<protein>
    <submittedName>
        <fullName evidence="1">Uncharacterized protein</fullName>
    </submittedName>
</protein>
<reference evidence="1" key="1">
    <citation type="submission" date="2020-08" db="EMBL/GenBank/DDBJ databases">
        <title>Multicomponent nature underlies the extraordinary mechanical properties of spider dragline silk.</title>
        <authorList>
            <person name="Kono N."/>
            <person name="Nakamura H."/>
            <person name="Mori M."/>
            <person name="Yoshida Y."/>
            <person name="Ohtoshi R."/>
            <person name="Malay A.D."/>
            <person name="Moran D.A.P."/>
            <person name="Tomita M."/>
            <person name="Numata K."/>
            <person name="Arakawa K."/>
        </authorList>
    </citation>
    <scope>NUCLEOTIDE SEQUENCE</scope>
</reference>
<keyword evidence="2" id="KW-1185">Reference proteome</keyword>